<dbReference type="InterPro" id="IPR006195">
    <property type="entry name" value="aa-tRNA-synth_II"/>
</dbReference>
<accession>A0ABQ2EQD1</accession>
<sequence>MRRVSAPVRAAQNRTASRSAPASSAIPEGTRDVLPPEWAQREHLRARLSALFRGWGYRGVELPSLEYADPSHPQDRRAFKLIDSGGQVLALRSEFTTAIGRLVRLRFPQGPFPLRLQYSGRLWLRTQTSELGRLREFNQVGVELLGVDTPQSDAELLHLAAAALSEVGVSAQLELGFPGFVDAVLEDAGLPEDARDALHDAIDRKSGADLDLLATQAALAPEITRTLHDLTDLYGGPEVLDDAARMARGARAQAAVAHLRAVAAHYGGPLLFDLGVSRRYGYYTGVTFRAYADGLNQPVLGGGRYALEDGLPGAGFAIGLERLTGVLAPLLPPEPEVVLALDLEGALAARAAGFTAELAWTADQAELRAFCAARGIRRWARGTDLFEASAPASGSGA</sequence>
<comment type="subcellular location">
    <subcellularLocation>
        <location evidence="1 8">Cytoplasm</location>
    </subcellularLocation>
</comment>
<dbReference type="PANTHER" id="PTHR43707">
    <property type="entry name" value="HISTIDYL-TRNA SYNTHETASE"/>
    <property type="match status" value="1"/>
</dbReference>
<keyword evidence="11" id="KW-0328">Glycosyltransferase</keyword>
<dbReference type="InterPro" id="IPR041715">
    <property type="entry name" value="HisRS-like_core"/>
</dbReference>
<comment type="caution">
    <text evidence="11">The sequence shown here is derived from an EMBL/GenBank/DDBJ whole genome shotgun (WGS) entry which is preliminary data.</text>
</comment>
<dbReference type="RefSeq" id="WP_189005834.1">
    <property type="nucleotide sequence ID" value="NZ_BMPP01000004.1"/>
</dbReference>
<keyword evidence="8" id="KW-0368">Histidine biosynthesis</keyword>
<dbReference type="CDD" id="cd00773">
    <property type="entry name" value="HisRS-like_core"/>
    <property type="match status" value="1"/>
</dbReference>
<dbReference type="NCBIfam" id="NF008943">
    <property type="entry name" value="PRK12292.3-1"/>
    <property type="match status" value="1"/>
</dbReference>
<evidence type="ECO:0000259" key="10">
    <source>
        <dbReference type="PROSITE" id="PS50862"/>
    </source>
</evidence>
<evidence type="ECO:0000256" key="6">
    <source>
        <dbReference type="ARBA" id="ARBA00022490"/>
    </source>
</evidence>
<dbReference type="GO" id="GO:0016757">
    <property type="term" value="F:glycosyltransferase activity"/>
    <property type="evidence" value="ECO:0007669"/>
    <property type="project" value="UniProtKB-KW"/>
</dbReference>
<dbReference type="PANTHER" id="PTHR43707:SF1">
    <property type="entry name" value="HISTIDINE--TRNA LIGASE, MITOCHONDRIAL-RELATED"/>
    <property type="match status" value="1"/>
</dbReference>
<dbReference type="InterPro" id="IPR004517">
    <property type="entry name" value="HisZ"/>
</dbReference>
<evidence type="ECO:0000256" key="3">
    <source>
        <dbReference type="ARBA" id="ARBA00005539"/>
    </source>
</evidence>
<keyword evidence="11" id="KW-0808">Transferase</keyword>
<evidence type="ECO:0000256" key="8">
    <source>
        <dbReference type="HAMAP-Rule" id="MF_00125"/>
    </source>
</evidence>
<keyword evidence="12" id="KW-1185">Reference proteome</keyword>
<evidence type="ECO:0000256" key="5">
    <source>
        <dbReference type="ARBA" id="ARBA00020397"/>
    </source>
</evidence>
<dbReference type="PROSITE" id="PS50862">
    <property type="entry name" value="AA_TRNA_LIGASE_II"/>
    <property type="match status" value="1"/>
</dbReference>
<comment type="pathway">
    <text evidence="2 8">Amino-acid biosynthesis; L-histidine biosynthesis; L-histidine from 5-phospho-alpha-D-ribose 1-diphosphate: step 1/9.</text>
</comment>
<name>A0ABQ2EQD1_9DEIO</name>
<organism evidence="11 12">
    <name type="scientific">Deinococcus malanensis</name>
    <dbReference type="NCBI Taxonomy" id="1706855"/>
    <lineage>
        <taxon>Bacteria</taxon>
        <taxon>Thermotogati</taxon>
        <taxon>Deinococcota</taxon>
        <taxon>Deinococci</taxon>
        <taxon>Deinococcales</taxon>
        <taxon>Deinococcaceae</taxon>
        <taxon>Deinococcus</taxon>
    </lineage>
</organism>
<evidence type="ECO:0000256" key="9">
    <source>
        <dbReference type="SAM" id="MobiDB-lite"/>
    </source>
</evidence>
<evidence type="ECO:0000256" key="4">
    <source>
        <dbReference type="ARBA" id="ARBA00011496"/>
    </source>
</evidence>
<evidence type="ECO:0000313" key="12">
    <source>
        <dbReference type="Proteomes" id="UP000647587"/>
    </source>
</evidence>
<dbReference type="InterPro" id="IPR004516">
    <property type="entry name" value="HisRS/HisZ"/>
</dbReference>
<dbReference type="NCBIfam" id="TIGR00443">
    <property type="entry name" value="hisZ_biosyn_reg"/>
    <property type="match status" value="1"/>
</dbReference>
<feature type="domain" description="Aminoacyl-transfer RNA synthetases class-II family profile" evidence="10">
    <location>
        <begin position="29"/>
        <end position="335"/>
    </location>
</feature>
<evidence type="ECO:0000256" key="7">
    <source>
        <dbReference type="ARBA" id="ARBA00025246"/>
    </source>
</evidence>
<reference evidence="12" key="1">
    <citation type="journal article" date="2019" name="Int. J. Syst. Evol. Microbiol.">
        <title>The Global Catalogue of Microorganisms (GCM) 10K type strain sequencing project: providing services to taxonomists for standard genome sequencing and annotation.</title>
        <authorList>
            <consortium name="The Broad Institute Genomics Platform"/>
            <consortium name="The Broad Institute Genome Sequencing Center for Infectious Disease"/>
            <person name="Wu L."/>
            <person name="Ma J."/>
        </authorList>
    </citation>
    <scope>NUCLEOTIDE SEQUENCE [LARGE SCALE GENOMIC DNA]</scope>
    <source>
        <strain evidence="12">JCM 30331</strain>
    </source>
</reference>
<dbReference type="InterPro" id="IPR045864">
    <property type="entry name" value="aa-tRNA-synth_II/BPL/LPL"/>
</dbReference>
<comment type="miscellaneous">
    <text evidence="8">This function is generally fulfilled by the C-terminal part of HisG, which is missing in some bacteria such as this one.</text>
</comment>
<feature type="compositionally biased region" description="Low complexity" evidence="9">
    <location>
        <begin position="16"/>
        <end position="25"/>
    </location>
</feature>
<proteinExistence type="inferred from homology"/>
<keyword evidence="6 8" id="KW-0963">Cytoplasm</keyword>
<dbReference type="Pfam" id="PF13393">
    <property type="entry name" value="tRNA-synt_His"/>
    <property type="match status" value="1"/>
</dbReference>
<comment type="function">
    <text evidence="7 8">Required for the first step of histidine biosynthesis. May allow the feedback regulation of ATP phosphoribosyltransferase activity by histidine.</text>
</comment>
<dbReference type="HAMAP" id="MF_00125">
    <property type="entry name" value="HisZ"/>
    <property type="match status" value="1"/>
</dbReference>
<feature type="region of interest" description="Disordered" evidence="9">
    <location>
        <begin position="1"/>
        <end position="32"/>
    </location>
</feature>
<evidence type="ECO:0000256" key="2">
    <source>
        <dbReference type="ARBA" id="ARBA00004667"/>
    </source>
</evidence>
<dbReference type="Gene3D" id="3.30.930.10">
    <property type="entry name" value="Bira Bifunctional Protein, Domain 2"/>
    <property type="match status" value="1"/>
</dbReference>
<keyword evidence="8" id="KW-0028">Amino-acid biosynthesis</keyword>
<dbReference type="SUPFAM" id="SSF55681">
    <property type="entry name" value="Class II aaRS and biotin synthetases"/>
    <property type="match status" value="1"/>
</dbReference>
<evidence type="ECO:0000313" key="11">
    <source>
        <dbReference type="EMBL" id="GGK21376.1"/>
    </source>
</evidence>
<dbReference type="Proteomes" id="UP000647587">
    <property type="component" value="Unassembled WGS sequence"/>
</dbReference>
<evidence type="ECO:0000256" key="1">
    <source>
        <dbReference type="ARBA" id="ARBA00004496"/>
    </source>
</evidence>
<dbReference type="EMBL" id="BMPP01000004">
    <property type="protein sequence ID" value="GGK21376.1"/>
    <property type="molecule type" value="Genomic_DNA"/>
</dbReference>
<protein>
    <recommendedName>
        <fullName evidence="5 8">ATP phosphoribosyltransferase regulatory subunit</fullName>
    </recommendedName>
</protein>
<comment type="subunit">
    <text evidence="4 8">Heteromultimer composed of HisG and HisZ subunits.</text>
</comment>
<gene>
    <name evidence="8 11" type="primary">hisZ</name>
    <name evidence="11" type="ORF">GCM10008955_13500</name>
</gene>
<comment type="similarity">
    <text evidence="3 8">Belongs to the class-II aminoacyl-tRNA synthetase family. HisZ subfamily.</text>
</comment>